<dbReference type="EMBL" id="WIXE01015232">
    <property type="protein sequence ID" value="KAK5973636.1"/>
    <property type="molecule type" value="Genomic_DNA"/>
</dbReference>
<dbReference type="Proteomes" id="UP001331761">
    <property type="component" value="Unassembled WGS sequence"/>
</dbReference>
<comment type="caution">
    <text evidence="1">The sequence shown here is derived from an EMBL/GenBank/DDBJ whole genome shotgun (WGS) entry which is preliminary data.</text>
</comment>
<reference evidence="1 2" key="1">
    <citation type="submission" date="2019-10" db="EMBL/GenBank/DDBJ databases">
        <title>Assembly and Annotation for the nematode Trichostrongylus colubriformis.</title>
        <authorList>
            <person name="Martin J."/>
        </authorList>
    </citation>
    <scope>NUCLEOTIDE SEQUENCE [LARGE SCALE GENOMIC DNA]</scope>
    <source>
        <strain evidence="1">G859</strain>
        <tissue evidence="1">Whole worm</tissue>
    </source>
</reference>
<accession>A0AAN8IHC2</accession>
<gene>
    <name evidence="1" type="ORF">GCK32_009961</name>
</gene>
<evidence type="ECO:0000313" key="1">
    <source>
        <dbReference type="EMBL" id="KAK5973636.1"/>
    </source>
</evidence>
<proteinExistence type="predicted"/>
<evidence type="ECO:0000313" key="2">
    <source>
        <dbReference type="Proteomes" id="UP001331761"/>
    </source>
</evidence>
<dbReference type="AlphaFoldDB" id="A0AAN8IHC2"/>
<protein>
    <submittedName>
        <fullName evidence="1">Uncharacterized protein</fullName>
    </submittedName>
</protein>
<sequence length="68" mass="7161">MECIGSALTVLRIEEVLSRHAEATSTSLPGAQIRIHQLEPTSQNGPHGMVASTGFVIVAHALDGHFVA</sequence>
<name>A0AAN8IHC2_TRICO</name>
<keyword evidence="2" id="KW-1185">Reference proteome</keyword>
<organism evidence="1 2">
    <name type="scientific">Trichostrongylus colubriformis</name>
    <name type="common">Black scour worm</name>
    <dbReference type="NCBI Taxonomy" id="6319"/>
    <lineage>
        <taxon>Eukaryota</taxon>
        <taxon>Metazoa</taxon>
        <taxon>Ecdysozoa</taxon>
        <taxon>Nematoda</taxon>
        <taxon>Chromadorea</taxon>
        <taxon>Rhabditida</taxon>
        <taxon>Rhabditina</taxon>
        <taxon>Rhabditomorpha</taxon>
        <taxon>Strongyloidea</taxon>
        <taxon>Trichostrongylidae</taxon>
        <taxon>Trichostrongylus</taxon>
    </lineage>
</organism>